<feature type="compositionally biased region" description="Polar residues" evidence="1">
    <location>
        <begin position="16"/>
        <end position="32"/>
    </location>
</feature>
<dbReference type="AlphaFoldDB" id="A0A392S4P6"/>
<name>A0A392S4P6_9FABA</name>
<accession>A0A392S4P6</accession>
<dbReference type="Proteomes" id="UP000265520">
    <property type="component" value="Unassembled WGS sequence"/>
</dbReference>
<feature type="region of interest" description="Disordered" evidence="1">
    <location>
        <begin position="1"/>
        <end position="32"/>
    </location>
</feature>
<dbReference type="EMBL" id="LXQA010322330">
    <property type="protein sequence ID" value="MCI43818.1"/>
    <property type="molecule type" value="Genomic_DNA"/>
</dbReference>
<reference evidence="2 3" key="1">
    <citation type="journal article" date="2018" name="Front. Plant Sci.">
        <title>Red Clover (Trifolium pratense) and Zigzag Clover (T. medium) - A Picture of Genomic Similarities and Differences.</title>
        <authorList>
            <person name="Dluhosova J."/>
            <person name="Istvanek J."/>
            <person name="Nedelnik J."/>
            <person name="Repkova J."/>
        </authorList>
    </citation>
    <scope>NUCLEOTIDE SEQUENCE [LARGE SCALE GENOMIC DNA]</scope>
    <source>
        <strain evidence="3">cv. 10/8</strain>
        <tissue evidence="2">Leaf</tissue>
    </source>
</reference>
<evidence type="ECO:0000313" key="3">
    <source>
        <dbReference type="Proteomes" id="UP000265520"/>
    </source>
</evidence>
<feature type="non-terminal residue" evidence="2">
    <location>
        <position position="1"/>
    </location>
</feature>
<protein>
    <submittedName>
        <fullName evidence="2">Uncharacterized protein</fullName>
    </submittedName>
</protein>
<comment type="caution">
    <text evidence="2">The sequence shown here is derived from an EMBL/GenBank/DDBJ whole genome shotgun (WGS) entry which is preliminary data.</text>
</comment>
<keyword evidence="3" id="KW-1185">Reference proteome</keyword>
<organism evidence="2 3">
    <name type="scientific">Trifolium medium</name>
    <dbReference type="NCBI Taxonomy" id="97028"/>
    <lineage>
        <taxon>Eukaryota</taxon>
        <taxon>Viridiplantae</taxon>
        <taxon>Streptophyta</taxon>
        <taxon>Embryophyta</taxon>
        <taxon>Tracheophyta</taxon>
        <taxon>Spermatophyta</taxon>
        <taxon>Magnoliopsida</taxon>
        <taxon>eudicotyledons</taxon>
        <taxon>Gunneridae</taxon>
        <taxon>Pentapetalae</taxon>
        <taxon>rosids</taxon>
        <taxon>fabids</taxon>
        <taxon>Fabales</taxon>
        <taxon>Fabaceae</taxon>
        <taxon>Papilionoideae</taxon>
        <taxon>50 kb inversion clade</taxon>
        <taxon>NPAAA clade</taxon>
        <taxon>Hologalegina</taxon>
        <taxon>IRL clade</taxon>
        <taxon>Trifolieae</taxon>
        <taxon>Trifolium</taxon>
    </lineage>
</organism>
<evidence type="ECO:0000313" key="2">
    <source>
        <dbReference type="EMBL" id="MCI43818.1"/>
    </source>
</evidence>
<proteinExistence type="predicted"/>
<evidence type="ECO:0000256" key="1">
    <source>
        <dbReference type="SAM" id="MobiDB-lite"/>
    </source>
</evidence>
<sequence>EMAPKKPAGNKKLKTGASTSKTTSPFDSDRFSSPAQFERYQVLQKRKIWPEKQFNIYPGWEVQKLYSSH</sequence>